<dbReference type="Proteomes" id="UP000605992">
    <property type="component" value="Unassembled WGS sequence"/>
</dbReference>
<dbReference type="InterPro" id="IPR052552">
    <property type="entry name" value="YeaO-like"/>
</dbReference>
<evidence type="ECO:0000313" key="1">
    <source>
        <dbReference type="EMBL" id="GII54758.1"/>
    </source>
</evidence>
<evidence type="ECO:0000313" key="2">
    <source>
        <dbReference type="Proteomes" id="UP000605992"/>
    </source>
</evidence>
<evidence type="ECO:0008006" key="3">
    <source>
        <dbReference type="Google" id="ProtNLM"/>
    </source>
</evidence>
<dbReference type="Pfam" id="PF22752">
    <property type="entry name" value="DUF488-N3i"/>
    <property type="match status" value="1"/>
</dbReference>
<reference evidence="1" key="1">
    <citation type="submission" date="2021-01" db="EMBL/GenBank/DDBJ databases">
        <title>Whole genome shotgun sequence of Planotetraspora thailandica NBRC 104271.</title>
        <authorList>
            <person name="Komaki H."/>
            <person name="Tamura T."/>
        </authorList>
    </citation>
    <scope>NUCLEOTIDE SEQUENCE</scope>
    <source>
        <strain evidence="1">NBRC 104271</strain>
    </source>
</reference>
<protein>
    <recommendedName>
        <fullName evidence="3">MarR family transcriptional regulator</fullName>
    </recommendedName>
</protein>
<accession>A0A8J3V0V1</accession>
<keyword evidence="2" id="KW-1185">Reference proteome</keyword>
<dbReference type="PANTHER" id="PTHR36849">
    <property type="entry name" value="CYTOPLASMIC PROTEIN-RELATED"/>
    <property type="match status" value="1"/>
</dbReference>
<dbReference type="PANTHER" id="PTHR36849:SF1">
    <property type="entry name" value="CYTOPLASMIC PROTEIN"/>
    <property type="match status" value="1"/>
</dbReference>
<sequence>MRVARVYDAPGPETGVRVLVDRLWPRGLRKDDPRIDQWRQAVAPSADLRRWYGHRPELFAEFAGRYEQELAQGHGREALDDLYGLVRGGPVILLTATKDVEHSHAVVLAQLLSESG</sequence>
<proteinExistence type="predicted"/>
<dbReference type="EMBL" id="BOOR01000021">
    <property type="protein sequence ID" value="GII54758.1"/>
    <property type="molecule type" value="Genomic_DNA"/>
</dbReference>
<comment type="caution">
    <text evidence="1">The sequence shown here is derived from an EMBL/GenBank/DDBJ whole genome shotgun (WGS) entry which is preliminary data.</text>
</comment>
<organism evidence="1 2">
    <name type="scientific">Planotetraspora thailandica</name>
    <dbReference type="NCBI Taxonomy" id="487172"/>
    <lineage>
        <taxon>Bacteria</taxon>
        <taxon>Bacillati</taxon>
        <taxon>Actinomycetota</taxon>
        <taxon>Actinomycetes</taxon>
        <taxon>Streptosporangiales</taxon>
        <taxon>Streptosporangiaceae</taxon>
        <taxon>Planotetraspora</taxon>
    </lineage>
</organism>
<name>A0A8J3V0V1_9ACTN</name>
<gene>
    <name evidence="1" type="ORF">Pth03_31470</name>
</gene>
<dbReference type="AlphaFoldDB" id="A0A8J3V0V1"/>